<dbReference type="Proteomes" id="UP000546806">
    <property type="component" value="Unassembled WGS sequence"/>
</dbReference>
<dbReference type="RefSeq" id="WP_185533659.1">
    <property type="nucleotide sequence ID" value="NZ_JAARWW010000005.1"/>
</dbReference>
<comment type="caution">
    <text evidence="1">The sequence shown here is derived from an EMBL/GenBank/DDBJ whole genome shotgun (WGS) entry which is preliminary data.</text>
</comment>
<dbReference type="EMBL" id="JAARWW010000005">
    <property type="protein sequence ID" value="MBC2004650.1"/>
    <property type="molecule type" value="Genomic_DNA"/>
</dbReference>
<gene>
    <name evidence="1" type="ORF">HCA78_12775</name>
</gene>
<accession>A0A842D0Q6</accession>
<sequence length="67" mass="7838">MEIDTNDMFEPACADMVQLSTRPMLRETIEIWDPVHKCKVKVYKDEFLKELNKSRDIGISLFQSATM</sequence>
<evidence type="ECO:0000313" key="2">
    <source>
        <dbReference type="Proteomes" id="UP000546806"/>
    </source>
</evidence>
<organism evidence="1 2">
    <name type="scientific">Listeria booriae</name>
    <dbReference type="NCBI Taxonomy" id="1552123"/>
    <lineage>
        <taxon>Bacteria</taxon>
        <taxon>Bacillati</taxon>
        <taxon>Bacillota</taxon>
        <taxon>Bacilli</taxon>
        <taxon>Bacillales</taxon>
        <taxon>Listeriaceae</taxon>
        <taxon>Listeria</taxon>
    </lineage>
</organism>
<protein>
    <submittedName>
        <fullName evidence="1">Uncharacterized protein</fullName>
    </submittedName>
</protein>
<evidence type="ECO:0000313" key="1">
    <source>
        <dbReference type="EMBL" id="MBC2004650.1"/>
    </source>
</evidence>
<name>A0A842D0Q6_9LIST</name>
<reference evidence="1 2" key="1">
    <citation type="submission" date="2020-03" db="EMBL/GenBank/DDBJ databases">
        <title>Soil Listeria distribution.</title>
        <authorList>
            <person name="Liao J."/>
            <person name="Wiedmann M."/>
        </authorList>
    </citation>
    <scope>NUCLEOTIDE SEQUENCE [LARGE SCALE GENOMIC DNA]</scope>
    <source>
        <strain evidence="1 2">FSL L7-0435</strain>
    </source>
</reference>
<proteinExistence type="predicted"/>
<dbReference type="AlphaFoldDB" id="A0A842D0Q6"/>